<feature type="domain" description="DUF6434" evidence="1">
    <location>
        <begin position="76"/>
        <end position="138"/>
    </location>
</feature>
<dbReference type="InterPro" id="IPR045492">
    <property type="entry name" value="DUF6434"/>
</dbReference>
<accession>A0A858SXY5</accession>
<gene>
    <name evidence="2" type="ORF">G3256_17925</name>
</gene>
<organism evidence="2 3">
    <name type="scientific">Roseobacter ponti</name>
    <dbReference type="NCBI Taxonomy" id="1891787"/>
    <lineage>
        <taxon>Bacteria</taxon>
        <taxon>Pseudomonadati</taxon>
        <taxon>Pseudomonadota</taxon>
        <taxon>Alphaproteobacteria</taxon>
        <taxon>Rhodobacterales</taxon>
        <taxon>Roseobacteraceae</taxon>
        <taxon>Roseobacter</taxon>
    </lineage>
</organism>
<proteinExistence type="predicted"/>
<dbReference type="EMBL" id="CP048788">
    <property type="protein sequence ID" value="QJF52917.1"/>
    <property type="molecule type" value="Genomic_DNA"/>
</dbReference>
<evidence type="ECO:0000259" key="1">
    <source>
        <dbReference type="Pfam" id="PF20026"/>
    </source>
</evidence>
<dbReference type="Pfam" id="PF18953">
    <property type="entry name" value="SAP_new25"/>
    <property type="match status" value="1"/>
</dbReference>
<keyword evidence="3" id="KW-1185">Reference proteome</keyword>
<evidence type="ECO:0000313" key="3">
    <source>
        <dbReference type="Proteomes" id="UP000503308"/>
    </source>
</evidence>
<dbReference type="Pfam" id="PF20026">
    <property type="entry name" value="DUF6434"/>
    <property type="match status" value="1"/>
</dbReference>
<name>A0A858SXY5_9RHOB</name>
<dbReference type="AlphaFoldDB" id="A0A858SXY5"/>
<protein>
    <recommendedName>
        <fullName evidence="1">DUF6434 domain-containing protein</fullName>
    </recommendedName>
</protein>
<reference evidence="2 3" key="1">
    <citation type="submission" date="2020-02" db="EMBL/GenBank/DDBJ databases">
        <title>Genome sequence of Roseobacter ponti.</title>
        <authorList>
            <person name="Hollensteiner J."/>
            <person name="Schneider D."/>
            <person name="Poehlein A."/>
            <person name="Daniel R."/>
        </authorList>
    </citation>
    <scope>NUCLEOTIDE SEQUENCE [LARGE SCALE GENOMIC DNA]</scope>
    <source>
        <strain evidence="2 3">DSM 106830</strain>
    </source>
</reference>
<dbReference type="KEGG" id="rpon:G3256_17925"/>
<dbReference type="RefSeq" id="WP_169642134.1">
    <property type="nucleotide sequence ID" value="NZ_CP048788.1"/>
</dbReference>
<dbReference type="Proteomes" id="UP000503308">
    <property type="component" value="Chromosome"/>
</dbReference>
<evidence type="ECO:0000313" key="2">
    <source>
        <dbReference type="EMBL" id="QJF52917.1"/>
    </source>
</evidence>
<sequence>MPKRDENRPPIAKIRTGAELRRWHWLRPELQAHARACGVRHTGGKFTILDRIAHYLDTGETTWPGDLRKTTGAQTDWHSADLTPETVITDNYKNTQNVRRFFRARAGADFKFDISFMNWMRSNAGKSLGDAVAEYKRRKG</sequence>